<dbReference type="PANTHER" id="PTHR31038:SF2">
    <property type="entry name" value="PROTEIN RETICULATA-RELATED 1, CHLOROPLASTIC"/>
    <property type="match status" value="1"/>
</dbReference>
<keyword evidence="3" id="KW-0150">Chloroplast</keyword>
<reference evidence="10" key="1">
    <citation type="journal article" date="2021" name="Front. Plant Sci.">
        <title>Chromosome-Scale Genome Assembly for Chinese Sour Jujube and Insights Into Its Genome Evolution and Domestication Signature.</title>
        <authorList>
            <person name="Shen L.-Y."/>
            <person name="Luo H."/>
            <person name="Wang X.-L."/>
            <person name="Wang X.-M."/>
            <person name="Qiu X.-J."/>
            <person name="Liu H."/>
            <person name="Zhou S.-S."/>
            <person name="Jia K.-H."/>
            <person name="Nie S."/>
            <person name="Bao Y.-T."/>
            <person name="Zhang R.-G."/>
            <person name="Yun Q.-Z."/>
            <person name="Chai Y.-H."/>
            <person name="Lu J.-Y."/>
            <person name="Li Y."/>
            <person name="Zhao S.-W."/>
            <person name="Mao J.-F."/>
            <person name="Jia S.-G."/>
            <person name="Mao Y.-M."/>
        </authorList>
    </citation>
    <scope>NUCLEOTIDE SEQUENCE</scope>
    <source>
        <strain evidence="10">AT0</strain>
        <tissue evidence="10">Leaf</tissue>
    </source>
</reference>
<accession>A0A978UNH8</accession>
<name>A0A978UNH8_ZIZJJ</name>
<dbReference type="AlphaFoldDB" id="A0A978UNH8"/>
<comment type="similarity">
    <text evidence="2">Belongs to the RETICULATA family.</text>
</comment>
<evidence type="ECO:0000256" key="7">
    <source>
        <dbReference type="ARBA" id="ARBA00022989"/>
    </source>
</evidence>
<dbReference type="EMBL" id="JAEACU010000010">
    <property type="protein sequence ID" value="KAH7516380.1"/>
    <property type="molecule type" value="Genomic_DNA"/>
</dbReference>
<sequence>MLRKVSDSLEFFSTQAVSRALICRMLADPDSLHKLLLEQATTIGCSVWSEFMNRKERTKKEWNLALVNVLTVAACNAIAVWSLAPCHSYGNTFRAPELLMVGLTAEAVQGSQSNYLASMEGRAAVDCLPCEGEFLALVALWPENKTQTGGIITTGLGIALLL</sequence>
<evidence type="ECO:0000313" key="11">
    <source>
        <dbReference type="Proteomes" id="UP000813462"/>
    </source>
</evidence>
<feature type="transmembrane region" description="Helical" evidence="9">
    <location>
        <begin position="62"/>
        <end position="84"/>
    </location>
</feature>
<evidence type="ECO:0000256" key="1">
    <source>
        <dbReference type="ARBA" id="ARBA00004508"/>
    </source>
</evidence>
<keyword evidence="7 9" id="KW-1133">Transmembrane helix</keyword>
<dbReference type="Pfam" id="PF11891">
    <property type="entry name" value="RETICULATA-like"/>
    <property type="match status" value="1"/>
</dbReference>
<gene>
    <name evidence="10" type="ORF">FEM48_Zijuj10G0129000</name>
</gene>
<evidence type="ECO:0000256" key="3">
    <source>
        <dbReference type="ARBA" id="ARBA00022528"/>
    </source>
</evidence>
<comment type="caution">
    <text evidence="10">The sequence shown here is derived from an EMBL/GenBank/DDBJ whole genome shotgun (WGS) entry which is preliminary data.</text>
</comment>
<dbReference type="InterPro" id="IPR021825">
    <property type="entry name" value="RETICULATA-related"/>
</dbReference>
<evidence type="ECO:0000256" key="8">
    <source>
        <dbReference type="ARBA" id="ARBA00023136"/>
    </source>
</evidence>
<organism evidence="10 11">
    <name type="scientific">Ziziphus jujuba var. spinosa</name>
    <dbReference type="NCBI Taxonomy" id="714518"/>
    <lineage>
        <taxon>Eukaryota</taxon>
        <taxon>Viridiplantae</taxon>
        <taxon>Streptophyta</taxon>
        <taxon>Embryophyta</taxon>
        <taxon>Tracheophyta</taxon>
        <taxon>Spermatophyta</taxon>
        <taxon>Magnoliopsida</taxon>
        <taxon>eudicotyledons</taxon>
        <taxon>Gunneridae</taxon>
        <taxon>Pentapetalae</taxon>
        <taxon>rosids</taxon>
        <taxon>fabids</taxon>
        <taxon>Rosales</taxon>
        <taxon>Rhamnaceae</taxon>
        <taxon>Paliureae</taxon>
        <taxon>Ziziphus</taxon>
    </lineage>
</organism>
<evidence type="ECO:0000256" key="2">
    <source>
        <dbReference type="ARBA" id="ARBA00010793"/>
    </source>
</evidence>
<dbReference type="GO" id="GO:0099402">
    <property type="term" value="P:plant organ development"/>
    <property type="evidence" value="ECO:0007669"/>
    <property type="project" value="TreeGrafter"/>
</dbReference>
<evidence type="ECO:0000256" key="4">
    <source>
        <dbReference type="ARBA" id="ARBA00022640"/>
    </source>
</evidence>
<evidence type="ECO:0000256" key="5">
    <source>
        <dbReference type="ARBA" id="ARBA00022692"/>
    </source>
</evidence>
<keyword evidence="8 9" id="KW-0472">Membrane</keyword>
<protein>
    <submittedName>
        <fullName evidence="10">Uncharacterized protein</fullName>
    </submittedName>
</protein>
<dbReference type="Proteomes" id="UP000813462">
    <property type="component" value="Unassembled WGS sequence"/>
</dbReference>
<evidence type="ECO:0000256" key="6">
    <source>
        <dbReference type="ARBA" id="ARBA00022946"/>
    </source>
</evidence>
<dbReference type="GO" id="GO:0009706">
    <property type="term" value="C:chloroplast inner membrane"/>
    <property type="evidence" value="ECO:0007669"/>
    <property type="project" value="TreeGrafter"/>
</dbReference>
<keyword evidence="6" id="KW-0809">Transit peptide</keyword>
<comment type="subcellular location">
    <subcellularLocation>
        <location evidence="1">Plastid</location>
        <location evidence="1">Chloroplast membrane</location>
        <topology evidence="1">Multi-pass membrane protein</topology>
    </subcellularLocation>
</comment>
<keyword evidence="5 9" id="KW-0812">Transmembrane</keyword>
<proteinExistence type="inferred from homology"/>
<keyword evidence="4" id="KW-0934">Plastid</keyword>
<evidence type="ECO:0000313" key="10">
    <source>
        <dbReference type="EMBL" id="KAH7516380.1"/>
    </source>
</evidence>
<dbReference type="PANTHER" id="PTHR31038">
    <property type="entry name" value="EXPRESSED PROTEIN-RELATED"/>
    <property type="match status" value="1"/>
</dbReference>
<evidence type="ECO:0000256" key="9">
    <source>
        <dbReference type="SAM" id="Phobius"/>
    </source>
</evidence>